<evidence type="ECO:0000256" key="2">
    <source>
        <dbReference type="ARBA" id="ARBA00023125"/>
    </source>
</evidence>
<dbReference type="SUPFAM" id="SSF48008">
    <property type="entry name" value="GntR ligand-binding domain-like"/>
    <property type="match status" value="1"/>
</dbReference>
<evidence type="ECO:0000256" key="1">
    <source>
        <dbReference type="ARBA" id="ARBA00023015"/>
    </source>
</evidence>
<dbReference type="GO" id="GO:0003700">
    <property type="term" value="F:DNA-binding transcription factor activity"/>
    <property type="evidence" value="ECO:0007669"/>
    <property type="project" value="InterPro"/>
</dbReference>
<evidence type="ECO:0000256" key="3">
    <source>
        <dbReference type="ARBA" id="ARBA00023163"/>
    </source>
</evidence>
<gene>
    <name evidence="5" type="ORF">H8696_10360</name>
</gene>
<dbReference type="PANTHER" id="PTHR43537">
    <property type="entry name" value="TRANSCRIPTIONAL REGULATOR, GNTR FAMILY"/>
    <property type="match status" value="1"/>
</dbReference>
<dbReference type="Gene3D" id="1.10.10.10">
    <property type="entry name" value="Winged helix-like DNA-binding domain superfamily/Winged helix DNA-binding domain"/>
    <property type="match status" value="1"/>
</dbReference>
<reference evidence="5" key="1">
    <citation type="submission" date="2020-08" db="EMBL/GenBank/DDBJ databases">
        <title>Genome public.</title>
        <authorList>
            <person name="Liu C."/>
            <person name="Sun Q."/>
        </authorList>
    </citation>
    <scope>NUCLEOTIDE SEQUENCE</scope>
    <source>
        <strain evidence="5">NSJ-53</strain>
    </source>
</reference>
<dbReference type="Proteomes" id="UP000623172">
    <property type="component" value="Unassembled WGS sequence"/>
</dbReference>
<feature type="domain" description="HTH gntR-type" evidence="4">
    <location>
        <begin position="15"/>
        <end position="82"/>
    </location>
</feature>
<dbReference type="GO" id="GO:0003677">
    <property type="term" value="F:DNA binding"/>
    <property type="evidence" value="ECO:0007669"/>
    <property type="project" value="UniProtKB-KW"/>
</dbReference>
<name>A0A926D5X8_9FIRM</name>
<dbReference type="Pfam" id="PF00392">
    <property type="entry name" value="GntR"/>
    <property type="match status" value="1"/>
</dbReference>
<dbReference type="CDD" id="cd07377">
    <property type="entry name" value="WHTH_GntR"/>
    <property type="match status" value="1"/>
</dbReference>
<dbReference type="InterPro" id="IPR036390">
    <property type="entry name" value="WH_DNA-bd_sf"/>
</dbReference>
<dbReference type="InterPro" id="IPR000524">
    <property type="entry name" value="Tscrpt_reg_HTH_GntR"/>
</dbReference>
<evidence type="ECO:0000313" key="6">
    <source>
        <dbReference type="Proteomes" id="UP000623172"/>
    </source>
</evidence>
<dbReference type="EMBL" id="JACRSR010000005">
    <property type="protein sequence ID" value="MBC8532246.1"/>
    <property type="molecule type" value="Genomic_DNA"/>
</dbReference>
<keyword evidence="2" id="KW-0238">DNA-binding</keyword>
<evidence type="ECO:0000313" key="5">
    <source>
        <dbReference type="EMBL" id="MBC8532246.1"/>
    </source>
</evidence>
<sequence length="222" mass="25186">MNLNLRSPAGSKATDDLASQAYRYVKEKIISMELRPGDTLSISAIAKELNISRTPITAACQRLEYDGLLNIVPKQGVYVRALTINDARDITELRIALETYSAKRAFYAINEEDIDYLEKGYREMEASTGDIYQFMVGDIGLHRYLMCKGNNAQFLTIVDNLYDLSILLGVNTERQPARLQDILQEHRVIIDALIAKDMERFVRSIEINLLNGFGRTQSLIYP</sequence>
<dbReference type="SMART" id="SM00345">
    <property type="entry name" value="HTH_GNTR"/>
    <property type="match status" value="1"/>
</dbReference>
<accession>A0A926D5X8</accession>
<dbReference type="InterPro" id="IPR008920">
    <property type="entry name" value="TF_FadR/GntR_C"/>
</dbReference>
<protein>
    <submittedName>
        <fullName evidence="5">GntR family transcriptional regulator</fullName>
    </submittedName>
</protein>
<dbReference type="SUPFAM" id="SSF46785">
    <property type="entry name" value="Winged helix' DNA-binding domain"/>
    <property type="match status" value="1"/>
</dbReference>
<dbReference type="InterPro" id="IPR011711">
    <property type="entry name" value="GntR_C"/>
</dbReference>
<dbReference type="PANTHER" id="PTHR43537:SF24">
    <property type="entry name" value="GLUCONATE OPERON TRANSCRIPTIONAL REPRESSOR"/>
    <property type="match status" value="1"/>
</dbReference>
<dbReference type="SMART" id="SM00895">
    <property type="entry name" value="FCD"/>
    <property type="match status" value="1"/>
</dbReference>
<dbReference type="Gene3D" id="1.20.120.530">
    <property type="entry name" value="GntR ligand-binding domain-like"/>
    <property type="match status" value="1"/>
</dbReference>
<dbReference type="RefSeq" id="WP_283244982.1">
    <property type="nucleotide sequence ID" value="NZ_JACRSR010000005.1"/>
</dbReference>
<evidence type="ECO:0000259" key="4">
    <source>
        <dbReference type="PROSITE" id="PS50949"/>
    </source>
</evidence>
<dbReference type="AlphaFoldDB" id="A0A926D5X8"/>
<dbReference type="InterPro" id="IPR036388">
    <property type="entry name" value="WH-like_DNA-bd_sf"/>
</dbReference>
<proteinExistence type="predicted"/>
<dbReference type="PROSITE" id="PS50949">
    <property type="entry name" value="HTH_GNTR"/>
    <property type="match status" value="1"/>
</dbReference>
<keyword evidence="6" id="KW-1185">Reference proteome</keyword>
<organism evidence="5 6">
    <name type="scientific">Gehongia tenuis</name>
    <dbReference type="NCBI Taxonomy" id="2763655"/>
    <lineage>
        <taxon>Bacteria</taxon>
        <taxon>Bacillati</taxon>
        <taxon>Bacillota</taxon>
        <taxon>Clostridia</taxon>
        <taxon>Christensenellales</taxon>
        <taxon>Christensenellaceae</taxon>
        <taxon>Gehongia</taxon>
    </lineage>
</organism>
<comment type="caution">
    <text evidence="5">The sequence shown here is derived from an EMBL/GenBank/DDBJ whole genome shotgun (WGS) entry which is preliminary data.</text>
</comment>
<keyword evidence="3" id="KW-0804">Transcription</keyword>
<keyword evidence="1" id="KW-0805">Transcription regulation</keyword>
<dbReference type="Pfam" id="PF07729">
    <property type="entry name" value="FCD"/>
    <property type="match status" value="1"/>
</dbReference>